<feature type="transmembrane region" description="Helical" evidence="1">
    <location>
        <begin position="79"/>
        <end position="104"/>
    </location>
</feature>
<evidence type="ECO:0000313" key="2">
    <source>
        <dbReference type="EMBL" id="CCK77258.1"/>
    </source>
</evidence>
<sequence length="123" mass="13749">MPLGIFLIWPALHLMYGLTEHRSIKINQTRRYAGRLLIAFSTLLMGQPFGFEKGLFYGLFALVALGLCFVQLRIWQPRIIVFITIASMLGFVLLCFDLGLHLGLDLNLSLGLENTGANHVGTE</sequence>
<name>R4YTR7_OLEAN</name>
<feature type="transmembrane region" description="Helical" evidence="1">
    <location>
        <begin position="32"/>
        <end position="49"/>
    </location>
</feature>
<dbReference type="EMBL" id="FO203512">
    <property type="protein sequence ID" value="CCK77258.1"/>
    <property type="molecule type" value="Genomic_DNA"/>
</dbReference>
<dbReference type="KEGG" id="oai:OLEAN_C30820"/>
<reference evidence="2 3" key="1">
    <citation type="journal article" date="2013" name="Nat. Commun.">
        <title>Genome sequence and functional genomic analysis of the oil-degrading bacterium Oleispira antarctica.</title>
        <authorList>
            <person name="Kube M."/>
            <person name="Chernikova T.N."/>
            <person name="Al-Ramahi Y."/>
            <person name="Beloqui A."/>
            <person name="Lopez-Cortez N."/>
            <person name="Guazzaroni M.E."/>
            <person name="Heipieper H.J."/>
            <person name="Klages S."/>
            <person name="Kotsyurbenko O.R."/>
            <person name="Langer I."/>
            <person name="Nechitaylo T.Y."/>
            <person name="Lunsdorf H."/>
            <person name="Fernandez M."/>
            <person name="Juarez S."/>
            <person name="Ciordia S."/>
            <person name="Singer A."/>
            <person name="Kagan O."/>
            <person name="Egorova O."/>
            <person name="Petit P.A."/>
            <person name="Stogios P."/>
            <person name="Kim Y."/>
            <person name="Tchigvintsev A."/>
            <person name="Flick R."/>
            <person name="Denaro R."/>
            <person name="Genovese M."/>
            <person name="Albar J.P."/>
            <person name="Reva O.N."/>
            <person name="Martinez-Gomariz M."/>
            <person name="Tran H."/>
            <person name="Ferrer M."/>
            <person name="Savchenko A."/>
            <person name="Yakunin A.F."/>
            <person name="Yakimov M.M."/>
            <person name="Golyshina O.V."/>
            <person name="Reinhardt R."/>
            <person name="Golyshin P.N."/>
        </authorList>
    </citation>
    <scope>NUCLEOTIDE SEQUENCE [LARGE SCALE GENOMIC DNA]</scope>
</reference>
<dbReference type="Proteomes" id="UP000032749">
    <property type="component" value="Chromosome"/>
</dbReference>
<evidence type="ECO:0000256" key="1">
    <source>
        <dbReference type="SAM" id="Phobius"/>
    </source>
</evidence>
<dbReference type="AlphaFoldDB" id="R4YTR7"/>
<evidence type="ECO:0000313" key="3">
    <source>
        <dbReference type="Proteomes" id="UP000032749"/>
    </source>
</evidence>
<accession>R4YTR7</accession>
<feature type="transmembrane region" description="Helical" evidence="1">
    <location>
        <begin position="55"/>
        <end position="72"/>
    </location>
</feature>
<dbReference type="STRING" id="698738.OLEAN_C30820"/>
<protein>
    <submittedName>
        <fullName evidence="2">Uncharacterized protein</fullName>
    </submittedName>
</protein>
<keyword evidence="1" id="KW-0472">Membrane</keyword>
<keyword evidence="3" id="KW-1185">Reference proteome</keyword>
<gene>
    <name evidence="2" type="ORF">OLEAN_C30820</name>
</gene>
<proteinExistence type="predicted"/>
<organism evidence="2 3">
    <name type="scientific">Oleispira antarctica RB-8</name>
    <dbReference type="NCBI Taxonomy" id="698738"/>
    <lineage>
        <taxon>Bacteria</taxon>
        <taxon>Pseudomonadati</taxon>
        <taxon>Pseudomonadota</taxon>
        <taxon>Gammaproteobacteria</taxon>
        <taxon>Oceanospirillales</taxon>
        <taxon>Oceanospirillaceae</taxon>
        <taxon>Oleispira</taxon>
    </lineage>
</organism>
<dbReference type="HOGENOM" id="CLU_164001_0_0_6"/>
<keyword evidence="1" id="KW-1133">Transmembrane helix</keyword>
<keyword evidence="1" id="KW-0812">Transmembrane</keyword>